<dbReference type="PANTHER" id="PTHR48100">
    <property type="entry name" value="BROAD-SPECIFICITY PHOSPHATASE YOR283W-RELATED"/>
    <property type="match status" value="1"/>
</dbReference>
<name>A0A1Y0ILU9_9BACL</name>
<feature type="binding site" evidence="1">
    <location>
        <position position="59"/>
    </location>
    <ligand>
        <name>substrate</name>
    </ligand>
</feature>
<keyword evidence="3" id="KW-1185">Reference proteome</keyword>
<dbReference type="PANTHER" id="PTHR48100:SF59">
    <property type="entry name" value="ADENOSYLCOBALAMIN_ALPHA-RIBAZOLE PHOSPHATASE"/>
    <property type="match status" value="1"/>
</dbReference>
<dbReference type="Pfam" id="PF00300">
    <property type="entry name" value="His_Phos_1"/>
    <property type="match status" value="1"/>
</dbReference>
<dbReference type="KEGG" id="tum:CBW65_11150"/>
<feature type="binding site" evidence="1">
    <location>
        <begin position="9"/>
        <end position="16"/>
    </location>
    <ligand>
        <name>substrate</name>
    </ligand>
</feature>
<dbReference type="EMBL" id="CP021434">
    <property type="protein sequence ID" value="ARU61501.1"/>
    <property type="molecule type" value="Genomic_DNA"/>
</dbReference>
<dbReference type="GO" id="GO:0016791">
    <property type="term" value="F:phosphatase activity"/>
    <property type="evidence" value="ECO:0007669"/>
    <property type="project" value="TreeGrafter"/>
</dbReference>
<dbReference type="InterPro" id="IPR001345">
    <property type="entry name" value="PG/BPGM_mutase_AS"/>
</dbReference>
<dbReference type="RefSeq" id="WP_087456881.1">
    <property type="nucleotide sequence ID" value="NZ_CP021434.1"/>
</dbReference>
<dbReference type="SUPFAM" id="SSF53254">
    <property type="entry name" value="Phosphoglycerate mutase-like"/>
    <property type="match status" value="1"/>
</dbReference>
<gene>
    <name evidence="2" type="ORF">CBW65_11150</name>
</gene>
<dbReference type="PROSITE" id="PS00175">
    <property type="entry name" value="PG_MUTASE"/>
    <property type="match status" value="1"/>
</dbReference>
<accession>A0A1Y0ILU9</accession>
<sequence length="185" mass="21319">MTTTLLLIRHGETDANVQRRYIGRTNVPLNQNGHAQAAKLRTALADHTITTIYHSPYQRTHATALHLGDNLHADLRLAELDFGDWEHLTYDEIPDRDHLDKWYDDPWRLAPPNGETLHQLDHRLTLWLYDIIRLHPNQTIAAVSHGGPLRWLLAKYLHRDTAQFHTLRLPPGGHAILKLTEGDLR</sequence>
<dbReference type="InterPro" id="IPR050275">
    <property type="entry name" value="PGM_Phosphatase"/>
</dbReference>
<evidence type="ECO:0000313" key="3">
    <source>
        <dbReference type="Proteomes" id="UP000195437"/>
    </source>
</evidence>
<dbReference type="CDD" id="cd07067">
    <property type="entry name" value="HP_PGM_like"/>
    <property type="match status" value="1"/>
</dbReference>
<dbReference type="AlphaFoldDB" id="A0A1Y0ILU9"/>
<dbReference type="Proteomes" id="UP000195437">
    <property type="component" value="Chromosome"/>
</dbReference>
<dbReference type="SMART" id="SM00855">
    <property type="entry name" value="PGAM"/>
    <property type="match status" value="1"/>
</dbReference>
<dbReference type="InterPro" id="IPR029033">
    <property type="entry name" value="His_PPase_superfam"/>
</dbReference>
<dbReference type="GO" id="GO:0005737">
    <property type="term" value="C:cytoplasm"/>
    <property type="evidence" value="ECO:0007669"/>
    <property type="project" value="TreeGrafter"/>
</dbReference>
<dbReference type="OrthoDB" id="9783269at2"/>
<evidence type="ECO:0008006" key="4">
    <source>
        <dbReference type="Google" id="ProtNLM"/>
    </source>
</evidence>
<dbReference type="InterPro" id="IPR013078">
    <property type="entry name" value="His_Pase_superF_clade-1"/>
</dbReference>
<dbReference type="PIRSF" id="PIRSF000709">
    <property type="entry name" value="6PFK_2-Ptase"/>
    <property type="match status" value="1"/>
</dbReference>
<reference evidence="3" key="1">
    <citation type="submission" date="2017-05" db="EMBL/GenBank/DDBJ databases">
        <authorList>
            <person name="Sung H."/>
        </authorList>
    </citation>
    <scope>NUCLEOTIDE SEQUENCE [LARGE SCALE GENOMIC DNA]</scope>
    <source>
        <strain evidence="3">AR23208</strain>
    </source>
</reference>
<evidence type="ECO:0000256" key="1">
    <source>
        <dbReference type="PIRSR" id="PIRSR613078-2"/>
    </source>
</evidence>
<protein>
    <recommendedName>
        <fullName evidence="4">Alpha-ribazole phosphatase</fullName>
    </recommendedName>
</protein>
<proteinExistence type="predicted"/>
<dbReference type="Gene3D" id="3.40.50.1240">
    <property type="entry name" value="Phosphoglycerate mutase-like"/>
    <property type="match status" value="1"/>
</dbReference>
<evidence type="ECO:0000313" key="2">
    <source>
        <dbReference type="EMBL" id="ARU61501.1"/>
    </source>
</evidence>
<organism evidence="2 3">
    <name type="scientific">Tumebacillus avium</name>
    <dbReference type="NCBI Taxonomy" id="1903704"/>
    <lineage>
        <taxon>Bacteria</taxon>
        <taxon>Bacillati</taxon>
        <taxon>Bacillota</taxon>
        <taxon>Bacilli</taxon>
        <taxon>Bacillales</taxon>
        <taxon>Alicyclobacillaceae</taxon>
        <taxon>Tumebacillus</taxon>
    </lineage>
</organism>